<evidence type="ECO:0000256" key="2">
    <source>
        <dbReference type="ARBA" id="ARBA00010868"/>
    </source>
</evidence>
<protein>
    <recommendedName>
        <fullName evidence="8">C-C motif chemokine</fullName>
    </recommendedName>
</protein>
<name>A0A1A6GUG5_NEOLE</name>
<dbReference type="GO" id="GO:0061844">
    <property type="term" value="P:antimicrobial humoral immune response mediated by antimicrobial peptide"/>
    <property type="evidence" value="ECO:0007669"/>
    <property type="project" value="TreeGrafter"/>
</dbReference>
<dbReference type="GO" id="GO:0070098">
    <property type="term" value="P:chemokine-mediated signaling pathway"/>
    <property type="evidence" value="ECO:0007669"/>
    <property type="project" value="TreeGrafter"/>
</dbReference>
<keyword evidence="3 8" id="KW-0145">Chemotaxis</keyword>
<evidence type="ECO:0000256" key="5">
    <source>
        <dbReference type="ARBA" id="ARBA00022525"/>
    </source>
</evidence>
<evidence type="ECO:0000313" key="11">
    <source>
        <dbReference type="Proteomes" id="UP000092124"/>
    </source>
</evidence>
<dbReference type="OrthoDB" id="8900217at2759"/>
<sequence>AVNAPLTCCYSFTSKKIPEKRLESYKRITNSKCPREAVIFITKLKREICADPKQEWVQMYTKKLDQDQARSETTTVSKIASTVRFSAPLNANLTHEPAVNASTTTFPTANSGTSVGVTSMTVN</sequence>
<dbReference type="SMART" id="SM00199">
    <property type="entry name" value="SCY"/>
    <property type="match status" value="1"/>
</dbReference>
<dbReference type="InterPro" id="IPR000827">
    <property type="entry name" value="Chemokine_CC_CS"/>
</dbReference>
<organism evidence="10 11">
    <name type="scientific">Neotoma lepida</name>
    <name type="common">Desert woodrat</name>
    <dbReference type="NCBI Taxonomy" id="56216"/>
    <lineage>
        <taxon>Eukaryota</taxon>
        <taxon>Metazoa</taxon>
        <taxon>Chordata</taxon>
        <taxon>Craniata</taxon>
        <taxon>Vertebrata</taxon>
        <taxon>Euteleostomi</taxon>
        <taxon>Mammalia</taxon>
        <taxon>Eutheria</taxon>
        <taxon>Euarchontoglires</taxon>
        <taxon>Glires</taxon>
        <taxon>Rodentia</taxon>
        <taxon>Myomorpha</taxon>
        <taxon>Muroidea</taxon>
        <taxon>Cricetidae</taxon>
        <taxon>Neotominae</taxon>
        <taxon>Neotoma</taxon>
    </lineage>
</organism>
<feature type="domain" description="Chemokine interleukin-8-like" evidence="9">
    <location>
        <begin position="5"/>
        <end position="64"/>
    </location>
</feature>
<dbReference type="FunFam" id="2.40.50.40:FF:000002">
    <property type="entry name" value="C-C motif chemokine"/>
    <property type="match status" value="1"/>
</dbReference>
<evidence type="ECO:0000259" key="9">
    <source>
        <dbReference type="SMART" id="SM00199"/>
    </source>
</evidence>
<dbReference type="PANTHER" id="PTHR12015">
    <property type="entry name" value="SMALL INDUCIBLE CYTOKINE A"/>
    <property type="match status" value="1"/>
</dbReference>
<proteinExistence type="inferred from homology"/>
<comment type="caution">
    <text evidence="10">The sequence shown here is derived from an EMBL/GenBank/DDBJ whole genome shotgun (WGS) entry which is preliminary data.</text>
</comment>
<keyword evidence="4 8" id="KW-0202">Cytokine</keyword>
<keyword evidence="11" id="KW-1185">Reference proteome</keyword>
<dbReference type="Proteomes" id="UP000092124">
    <property type="component" value="Unassembled WGS sequence"/>
</dbReference>
<reference evidence="10 11" key="1">
    <citation type="submission" date="2016-06" db="EMBL/GenBank/DDBJ databases">
        <title>The Draft Genome Sequence and Annotation of the Desert Woodrat Neotoma lepida.</title>
        <authorList>
            <person name="Campbell M."/>
            <person name="Oakeson K.F."/>
            <person name="Yandell M."/>
            <person name="Halpert J.R."/>
            <person name="Dearing D."/>
        </authorList>
    </citation>
    <scope>NUCLEOTIDE SEQUENCE [LARGE SCALE GENOMIC DNA]</scope>
    <source>
        <strain evidence="10">417</strain>
        <tissue evidence="10">Liver</tissue>
    </source>
</reference>
<feature type="non-terminal residue" evidence="10">
    <location>
        <position position="1"/>
    </location>
</feature>
<comment type="subcellular location">
    <subcellularLocation>
        <location evidence="1 8">Secreted</location>
    </subcellularLocation>
</comment>
<evidence type="ECO:0000256" key="4">
    <source>
        <dbReference type="ARBA" id="ARBA00022514"/>
    </source>
</evidence>
<dbReference type="SUPFAM" id="SSF54117">
    <property type="entry name" value="Interleukin 8-like chemokines"/>
    <property type="match status" value="1"/>
</dbReference>
<dbReference type="GO" id="GO:0048245">
    <property type="term" value="P:eosinophil chemotaxis"/>
    <property type="evidence" value="ECO:0007669"/>
    <property type="project" value="TreeGrafter"/>
</dbReference>
<comment type="similarity">
    <text evidence="2 8">Belongs to the intercrine beta (chemokine CC) family.</text>
</comment>
<keyword evidence="5 8" id="KW-0964">Secreted</keyword>
<dbReference type="STRING" id="56216.A0A1A6GUG5"/>
<keyword evidence="7" id="KW-1015">Disulfide bond</keyword>
<dbReference type="GO" id="GO:0048020">
    <property type="term" value="F:CCR chemokine receptor binding"/>
    <property type="evidence" value="ECO:0007669"/>
    <property type="project" value="TreeGrafter"/>
</dbReference>
<dbReference type="CDD" id="cd00272">
    <property type="entry name" value="Chemokine_CC"/>
    <property type="match status" value="1"/>
</dbReference>
<feature type="non-terminal residue" evidence="10">
    <location>
        <position position="123"/>
    </location>
</feature>
<dbReference type="GO" id="GO:0005615">
    <property type="term" value="C:extracellular space"/>
    <property type="evidence" value="ECO:0007669"/>
    <property type="project" value="UniProtKB-KW"/>
</dbReference>
<keyword evidence="6" id="KW-0732">Signal</keyword>
<dbReference type="InterPro" id="IPR039809">
    <property type="entry name" value="Chemokine_b/g/d"/>
</dbReference>
<accession>A0A1A6GUG5</accession>
<dbReference type="InterPro" id="IPR001811">
    <property type="entry name" value="Chemokine_IL8-like_dom"/>
</dbReference>
<dbReference type="AlphaFoldDB" id="A0A1A6GUG5"/>
<evidence type="ECO:0000256" key="1">
    <source>
        <dbReference type="ARBA" id="ARBA00004613"/>
    </source>
</evidence>
<evidence type="ECO:0000256" key="7">
    <source>
        <dbReference type="ARBA" id="ARBA00023157"/>
    </source>
</evidence>
<dbReference type="Pfam" id="PF00048">
    <property type="entry name" value="IL8"/>
    <property type="match status" value="1"/>
</dbReference>
<dbReference type="GO" id="GO:0006954">
    <property type="term" value="P:inflammatory response"/>
    <property type="evidence" value="ECO:0007669"/>
    <property type="project" value="TreeGrafter"/>
</dbReference>
<evidence type="ECO:0000256" key="6">
    <source>
        <dbReference type="ARBA" id="ARBA00022729"/>
    </source>
</evidence>
<dbReference type="EMBL" id="LZPO01066540">
    <property type="protein sequence ID" value="OBS69973.1"/>
    <property type="molecule type" value="Genomic_DNA"/>
</dbReference>
<dbReference type="PROSITE" id="PS00472">
    <property type="entry name" value="SMALL_CYTOKINES_CC"/>
    <property type="match status" value="1"/>
</dbReference>
<evidence type="ECO:0000256" key="3">
    <source>
        <dbReference type="ARBA" id="ARBA00022500"/>
    </source>
</evidence>
<dbReference type="PANTHER" id="PTHR12015:SF117">
    <property type="entry name" value="C-C MOTIF CHEMOKINE 2"/>
    <property type="match status" value="1"/>
</dbReference>
<dbReference type="GO" id="GO:0030335">
    <property type="term" value="P:positive regulation of cell migration"/>
    <property type="evidence" value="ECO:0007669"/>
    <property type="project" value="TreeGrafter"/>
</dbReference>
<evidence type="ECO:0000256" key="8">
    <source>
        <dbReference type="RuleBase" id="RU361150"/>
    </source>
</evidence>
<dbReference type="Gene3D" id="2.40.50.40">
    <property type="match status" value="1"/>
</dbReference>
<dbReference type="InterPro" id="IPR036048">
    <property type="entry name" value="Interleukin_8-like_sf"/>
</dbReference>
<gene>
    <name evidence="10" type="ORF">A6R68_01484</name>
</gene>
<evidence type="ECO:0000313" key="10">
    <source>
        <dbReference type="EMBL" id="OBS69973.1"/>
    </source>
</evidence>
<dbReference type="GO" id="GO:0008009">
    <property type="term" value="F:chemokine activity"/>
    <property type="evidence" value="ECO:0007669"/>
    <property type="project" value="InterPro"/>
</dbReference>